<keyword evidence="4" id="KW-0633">Potassium transport</keyword>
<feature type="transmembrane region" description="Helical" evidence="12">
    <location>
        <begin position="530"/>
        <end position="553"/>
    </location>
</feature>
<comment type="subcellular location">
    <subcellularLocation>
        <location evidence="1">Membrane</location>
        <topology evidence="1">Multi-pass membrane protein</topology>
    </subcellularLocation>
</comment>
<evidence type="ECO:0000256" key="10">
    <source>
        <dbReference type="ARBA" id="ARBA00023201"/>
    </source>
</evidence>
<keyword evidence="9 12" id="KW-0472">Membrane</keyword>
<dbReference type="AlphaFoldDB" id="A0A2U1KZ12"/>
<evidence type="ECO:0000256" key="2">
    <source>
        <dbReference type="ARBA" id="ARBA00022448"/>
    </source>
</evidence>
<proteinExistence type="inferred from homology"/>
<accession>A0A2U1KZ12</accession>
<keyword evidence="2" id="KW-0813">Transport</keyword>
<feature type="domain" description="Sodium/calcium exchanger membrane region" evidence="13">
    <location>
        <begin position="392"/>
        <end position="544"/>
    </location>
</feature>
<feature type="transmembrane region" description="Helical" evidence="12">
    <location>
        <begin position="502"/>
        <end position="518"/>
    </location>
</feature>
<dbReference type="GO" id="GO:0006813">
    <property type="term" value="P:potassium ion transport"/>
    <property type="evidence" value="ECO:0007669"/>
    <property type="project" value="UniProtKB-KW"/>
</dbReference>
<evidence type="ECO:0000313" key="14">
    <source>
        <dbReference type="EMBL" id="PWA42002.1"/>
    </source>
</evidence>
<keyword evidence="3" id="KW-0050">Antiport</keyword>
<keyword evidence="15" id="KW-1185">Reference proteome</keyword>
<evidence type="ECO:0000256" key="4">
    <source>
        <dbReference type="ARBA" id="ARBA00022538"/>
    </source>
</evidence>
<keyword evidence="10" id="KW-0739">Sodium transport</keyword>
<evidence type="ECO:0000256" key="6">
    <source>
        <dbReference type="ARBA" id="ARBA00022958"/>
    </source>
</evidence>
<feature type="transmembrane region" description="Helical" evidence="12">
    <location>
        <begin position="458"/>
        <end position="482"/>
    </location>
</feature>
<dbReference type="InterPro" id="IPR004837">
    <property type="entry name" value="NaCa_Exmemb"/>
</dbReference>
<dbReference type="Proteomes" id="UP000245207">
    <property type="component" value="Unassembled WGS sequence"/>
</dbReference>
<dbReference type="Pfam" id="PF01699">
    <property type="entry name" value="Na_Ca_ex"/>
    <property type="match status" value="2"/>
</dbReference>
<evidence type="ECO:0000256" key="5">
    <source>
        <dbReference type="ARBA" id="ARBA00022692"/>
    </source>
</evidence>
<reference evidence="14 15" key="1">
    <citation type="journal article" date="2018" name="Mol. Plant">
        <title>The genome of Artemisia annua provides insight into the evolution of Asteraceae family and artemisinin biosynthesis.</title>
        <authorList>
            <person name="Shen Q."/>
            <person name="Zhang L."/>
            <person name="Liao Z."/>
            <person name="Wang S."/>
            <person name="Yan T."/>
            <person name="Shi P."/>
            <person name="Liu M."/>
            <person name="Fu X."/>
            <person name="Pan Q."/>
            <person name="Wang Y."/>
            <person name="Lv Z."/>
            <person name="Lu X."/>
            <person name="Zhang F."/>
            <person name="Jiang W."/>
            <person name="Ma Y."/>
            <person name="Chen M."/>
            <person name="Hao X."/>
            <person name="Li L."/>
            <person name="Tang Y."/>
            <person name="Lv G."/>
            <person name="Zhou Y."/>
            <person name="Sun X."/>
            <person name="Brodelius P.E."/>
            <person name="Rose J.K.C."/>
            <person name="Tang K."/>
        </authorList>
    </citation>
    <scope>NUCLEOTIDE SEQUENCE [LARGE SCALE GENOMIC DNA]</scope>
    <source>
        <strain evidence="15">cv. Huhao1</strain>
        <tissue evidence="14">Leaf</tissue>
    </source>
</reference>
<keyword evidence="6" id="KW-0630">Potassium</keyword>
<keyword evidence="8" id="KW-0915">Sodium</keyword>
<feature type="transmembrane region" description="Helical" evidence="12">
    <location>
        <begin position="79"/>
        <end position="98"/>
    </location>
</feature>
<comment type="caution">
    <text evidence="14">The sequence shown here is derived from an EMBL/GenBank/DDBJ whole genome shotgun (WGS) entry which is preliminary data.</text>
</comment>
<feature type="transmembrane region" description="Helical" evidence="12">
    <location>
        <begin position="416"/>
        <end position="437"/>
    </location>
</feature>
<dbReference type="InterPro" id="IPR044880">
    <property type="entry name" value="NCX_ion-bd_dom_sf"/>
</dbReference>
<feature type="transmembrane region" description="Helical" evidence="12">
    <location>
        <begin position="159"/>
        <end position="180"/>
    </location>
</feature>
<feature type="transmembrane region" description="Helical" evidence="12">
    <location>
        <begin position="327"/>
        <end position="344"/>
    </location>
</feature>
<dbReference type="OrthoDB" id="407410at2759"/>
<evidence type="ECO:0000256" key="11">
    <source>
        <dbReference type="ARBA" id="ARBA00038187"/>
    </source>
</evidence>
<dbReference type="GO" id="GO:0008324">
    <property type="term" value="F:monoatomic cation transmembrane transporter activity"/>
    <property type="evidence" value="ECO:0007669"/>
    <property type="project" value="TreeGrafter"/>
</dbReference>
<evidence type="ECO:0000256" key="9">
    <source>
        <dbReference type="ARBA" id="ARBA00023136"/>
    </source>
</evidence>
<dbReference type="PANTHER" id="PTHR12266:SF24">
    <property type="entry name" value="CATION_CALCIUM EXCHANGER 1"/>
    <property type="match status" value="1"/>
</dbReference>
<dbReference type="Gene3D" id="1.20.1420.30">
    <property type="entry name" value="NCX, central ion-binding region"/>
    <property type="match status" value="2"/>
</dbReference>
<feature type="transmembrane region" description="Helical" evidence="12">
    <location>
        <begin position="192"/>
        <end position="212"/>
    </location>
</feature>
<dbReference type="GO" id="GO:0006814">
    <property type="term" value="P:sodium ion transport"/>
    <property type="evidence" value="ECO:0007669"/>
    <property type="project" value="UniProtKB-KW"/>
</dbReference>
<dbReference type="STRING" id="35608.A0A2U1KZ12"/>
<feature type="domain" description="Sodium/calcium exchanger membrane region" evidence="13">
    <location>
        <begin position="88"/>
        <end position="235"/>
    </location>
</feature>
<dbReference type="GO" id="GO:0016020">
    <property type="term" value="C:membrane"/>
    <property type="evidence" value="ECO:0007669"/>
    <property type="project" value="UniProtKB-SubCell"/>
</dbReference>
<gene>
    <name evidence="14" type="ORF">CTI12_AA532800</name>
</gene>
<evidence type="ECO:0000256" key="7">
    <source>
        <dbReference type="ARBA" id="ARBA00022989"/>
    </source>
</evidence>
<evidence type="ECO:0000256" key="8">
    <source>
        <dbReference type="ARBA" id="ARBA00023053"/>
    </source>
</evidence>
<feature type="transmembrane region" description="Helical" evidence="12">
    <location>
        <begin position="218"/>
        <end position="236"/>
    </location>
</feature>
<feature type="transmembrane region" description="Helical" evidence="12">
    <location>
        <begin position="388"/>
        <end position="404"/>
    </location>
</feature>
<dbReference type="GO" id="GO:0015297">
    <property type="term" value="F:antiporter activity"/>
    <property type="evidence" value="ECO:0007669"/>
    <property type="project" value="UniProtKB-KW"/>
</dbReference>
<keyword evidence="5 12" id="KW-0812">Transmembrane</keyword>
<protein>
    <submittedName>
        <fullName evidence="14">Sodium/calcium exchanger membrane region</fullName>
    </submittedName>
</protein>
<evidence type="ECO:0000313" key="15">
    <source>
        <dbReference type="Proteomes" id="UP000245207"/>
    </source>
</evidence>
<evidence type="ECO:0000256" key="1">
    <source>
        <dbReference type="ARBA" id="ARBA00004141"/>
    </source>
</evidence>
<evidence type="ECO:0000256" key="3">
    <source>
        <dbReference type="ARBA" id="ARBA00022449"/>
    </source>
</evidence>
<feature type="transmembrane region" description="Helical" evidence="12">
    <location>
        <begin position="356"/>
        <end position="376"/>
    </location>
</feature>
<dbReference type="EMBL" id="PKPP01012686">
    <property type="protein sequence ID" value="PWA42002.1"/>
    <property type="molecule type" value="Genomic_DNA"/>
</dbReference>
<name>A0A2U1KZ12_ARTAN</name>
<sequence>MITPFSSCVFKPKIVLTITLIIIFAVNAYGDTTTSSTCTALHEQNLSISKCNYVTTNIGCTPKGYINYLKIYYCNFSQIPELGFVLLLIWLVLLFYILSNTASEYFCPAVEHLSQTLKLSPAIAGTTLLPLGNGSTDVFSSVIAFTSTSDGGDIGLNSVLGGSIFISMVVVGVLSLLITYREKVVILDKPNFIRDVVFLLVTLTNLLVIIIIGRISLLISVIFVSTYIIYILLVWYMHFISTKKHKAILEAAKDNEHHFIRVPLLGLVDEEEVVHPAERIVDCDEKIVPYSEKRCINMLLYVIKLPFYLPRRVTIPVITKDSWSKSYLVTSVVLAPIMVALILNTQMGNLGLKTSLVMYFVVFSIGIALGTCTFAFTSSIMPPQKCLVFWYASGFLMSVTWTYVTCNELVSLLESLGNIIGMSPSIIGLTILAWGNSIGDLTANVAMAMYGGPDGTQIAMSGCYAGPLFNVLIGLGFSFVFVSWSNYPASYVIPEDPYLCETIGFLMVGLLWALVILPKRGMRLDQTLGGGLLAIYLCFLFIKLARALGFLGFDLLNYL</sequence>
<comment type="similarity">
    <text evidence="11">Belongs to the Ca(2+):cation antiporter (CaCA) (TC 2.A.19) family. Cation/calcium exchanger (CCX) subfamily.</text>
</comment>
<keyword evidence="10" id="KW-0406">Ion transport</keyword>
<keyword evidence="7 12" id="KW-1133">Transmembrane helix</keyword>
<evidence type="ECO:0000259" key="13">
    <source>
        <dbReference type="Pfam" id="PF01699"/>
    </source>
</evidence>
<organism evidence="14 15">
    <name type="scientific">Artemisia annua</name>
    <name type="common">Sweet wormwood</name>
    <dbReference type="NCBI Taxonomy" id="35608"/>
    <lineage>
        <taxon>Eukaryota</taxon>
        <taxon>Viridiplantae</taxon>
        <taxon>Streptophyta</taxon>
        <taxon>Embryophyta</taxon>
        <taxon>Tracheophyta</taxon>
        <taxon>Spermatophyta</taxon>
        <taxon>Magnoliopsida</taxon>
        <taxon>eudicotyledons</taxon>
        <taxon>Gunneridae</taxon>
        <taxon>Pentapetalae</taxon>
        <taxon>asterids</taxon>
        <taxon>campanulids</taxon>
        <taxon>Asterales</taxon>
        <taxon>Asteraceae</taxon>
        <taxon>Asteroideae</taxon>
        <taxon>Anthemideae</taxon>
        <taxon>Artemisiinae</taxon>
        <taxon>Artemisia</taxon>
    </lineage>
</organism>
<evidence type="ECO:0000256" key="12">
    <source>
        <dbReference type="SAM" id="Phobius"/>
    </source>
</evidence>
<dbReference type="InterPro" id="IPR051359">
    <property type="entry name" value="CaCA_antiporter"/>
</dbReference>
<dbReference type="PANTHER" id="PTHR12266">
    <property type="entry name" value="NA+/CA2+ K+ INDEPENDENT EXCHANGER"/>
    <property type="match status" value="1"/>
</dbReference>